<reference evidence="2 3" key="2">
    <citation type="submission" date="2018-06" db="EMBL/GenBank/DDBJ databases">
        <title>Metagenomic assembly of (sub)arctic Cyanobacteria and their associated microbiome from non-axenic cultures.</title>
        <authorList>
            <person name="Baurain D."/>
        </authorList>
    </citation>
    <scope>NUCLEOTIDE SEQUENCE [LARGE SCALE GENOMIC DNA]</scope>
    <source>
        <strain evidence="2">ULC129bin1</strain>
    </source>
</reference>
<name>A0A2W4UQ51_9CYAN</name>
<evidence type="ECO:0000313" key="2">
    <source>
        <dbReference type="EMBL" id="PZO22234.1"/>
    </source>
</evidence>
<feature type="region of interest" description="Disordered" evidence="1">
    <location>
        <begin position="438"/>
        <end position="493"/>
    </location>
</feature>
<evidence type="ECO:0000256" key="1">
    <source>
        <dbReference type="SAM" id="MobiDB-lite"/>
    </source>
</evidence>
<sequence>MSNVQRNTERASYGWQKALSKRLKIGLSLAGIAIGCTVSPMRAIADADEVAPTEIEEGVVRSPAANTFQQAAALATEAVATAQTAATAPQWDTVVAQWLEAIALLQTIPPESPSRLLAQRQIRGYLQQLQDAQRRAEQSSPGLGTASLGSDLFNAQLAGYLSYVETVGTPDVLIVGSSRALQGIDPHELQQALAAQGYADINVYNFSVNGATAQVVEFMMGNLLPEPLPPVVVWGDGSRAFNEGRRDRTWESLRSSPAYRSAQTMPGALAFSPVAKQPMQLTRRITANSPLIELPGNLDVLGFSAVSDRFNPQTYYQQTPKVEGRYDGAYDGFALDGAQADALGRIAANMQGQNVQLMFVNLPLSGSYLDNFRLYYEQQFQRFLQTQSSQKGFALVDLLTQWENQPGFFADPSHINQDGARAIARQLAQQPALTNALNSIRSSDPSSEPSAEPPPSTDLLLERLRPTQIDPNQSAPVRRPPPPVPPTPPNPPN</sequence>
<organism evidence="2 3">
    <name type="scientific">Leptolyngbya foveolarum</name>
    <dbReference type="NCBI Taxonomy" id="47253"/>
    <lineage>
        <taxon>Bacteria</taxon>
        <taxon>Bacillati</taxon>
        <taxon>Cyanobacteriota</taxon>
        <taxon>Cyanophyceae</taxon>
        <taxon>Leptolyngbyales</taxon>
        <taxon>Leptolyngbyaceae</taxon>
        <taxon>Leptolyngbya group</taxon>
        <taxon>Leptolyngbya</taxon>
    </lineage>
</organism>
<proteinExistence type="predicted"/>
<feature type="compositionally biased region" description="Pro residues" evidence="1">
    <location>
        <begin position="478"/>
        <end position="493"/>
    </location>
</feature>
<dbReference type="Proteomes" id="UP000249354">
    <property type="component" value="Unassembled WGS sequence"/>
</dbReference>
<comment type="caution">
    <text evidence="2">The sequence shown here is derived from an EMBL/GenBank/DDBJ whole genome shotgun (WGS) entry which is preliminary data.</text>
</comment>
<dbReference type="AlphaFoldDB" id="A0A2W4UQ51"/>
<dbReference type="SUPFAM" id="SSF52266">
    <property type="entry name" value="SGNH hydrolase"/>
    <property type="match status" value="1"/>
</dbReference>
<evidence type="ECO:0000313" key="3">
    <source>
        <dbReference type="Proteomes" id="UP000249354"/>
    </source>
</evidence>
<protein>
    <submittedName>
        <fullName evidence="2">Uncharacterized protein</fullName>
    </submittedName>
</protein>
<dbReference type="EMBL" id="QBMC01000012">
    <property type="protein sequence ID" value="PZO22234.1"/>
    <property type="molecule type" value="Genomic_DNA"/>
</dbReference>
<accession>A0A2W4UQ51</accession>
<gene>
    <name evidence="2" type="ORF">DCF25_03285</name>
</gene>
<reference evidence="3" key="1">
    <citation type="submission" date="2018-04" db="EMBL/GenBank/DDBJ databases">
        <authorList>
            <person name="Cornet L."/>
        </authorList>
    </citation>
    <scope>NUCLEOTIDE SEQUENCE [LARGE SCALE GENOMIC DNA]</scope>
</reference>